<comment type="caution">
    <text evidence="2">The sequence shown here is derived from an EMBL/GenBank/DDBJ whole genome shotgun (WGS) entry which is preliminary data.</text>
</comment>
<feature type="domain" description="Endonuclease GajA/Old nuclease/RecF-like AAA" evidence="1">
    <location>
        <begin position="1"/>
        <end position="372"/>
    </location>
</feature>
<dbReference type="EMBL" id="BAABDL010000071">
    <property type="protein sequence ID" value="GAA4068904.1"/>
    <property type="molecule type" value="Genomic_DNA"/>
</dbReference>
<dbReference type="Gene3D" id="3.40.50.300">
    <property type="entry name" value="P-loop containing nucleotide triphosphate hydrolases"/>
    <property type="match status" value="1"/>
</dbReference>
<keyword evidence="3" id="KW-1185">Reference proteome</keyword>
<reference evidence="3" key="1">
    <citation type="journal article" date="2019" name="Int. J. Syst. Evol. Microbiol.">
        <title>The Global Catalogue of Microorganisms (GCM) 10K type strain sequencing project: providing services to taxonomists for standard genome sequencing and annotation.</title>
        <authorList>
            <consortium name="The Broad Institute Genomics Platform"/>
            <consortium name="The Broad Institute Genome Sequencing Center for Infectious Disease"/>
            <person name="Wu L."/>
            <person name="Ma J."/>
        </authorList>
    </citation>
    <scope>NUCLEOTIDE SEQUENCE [LARGE SCALE GENOMIC DNA]</scope>
    <source>
        <strain evidence="3">JCM 17250</strain>
    </source>
</reference>
<dbReference type="InterPro" id="IPR051396">
    <property type="entry name" value="Bact_Antivir_Def_Nuclease"/>
</dbReference>
<accession>A0ABP7VKU5</accession>
<dbReference type="RefSeq" id="WP_344911585.1">
    <property type="nucleotide sequence ID" value="NZ_BAABDL010000071.1"/>
</dbReference>
<keyword evidence="2" id="KW-0547">Nucleotide-binding</keyword>
<evidence type="ECO:0000313" key="3">
    <source>
        <dbReference type="Proteomes" id="UP001501734"/>
    </source>
</evidence>
<dbReference type="InterPro" id="IPR027417">
    <property type="entry name" value="P-loop_NTPase"/>
</dbReference>
<dbReference type="Pfam" id="PF13175">
    <property type="entry name" value="AAA_15"/>
    <property type="match status" value="1"/>
</dbReference>
<dbReference type="SUPFAM" id="SSF52540">
    <property type="entry name" value="P-loop containing nucleoside triphosphate hydrolases"/>
    <property type="match status" value="1"/>
</dbReference>
<organism evidence="2 3">
    <name type="scientific">Amphibacillus indicireducens</name>
    <dbReference type="NCBI Taxonomy" id="1076330"/>
    <lineage>
        <taxon>Bacteria</taxon>
        <taxon>Bacillati</taxon>
        <taxon>Bacillota</taxon>
        <taxon>Bacilli</taxon>
        <taxon>Bacillales</taxon>
        <taxon>Bacillaceae</taxon>
        <taxon>Amphibacillus</taxon>
    </lineage>
</organism>
<name>A0ABP7VKU5_9BACI</name>
<dbReference type="PANTHER" id="PTHR43581:SF4">
    <property type="entry name" value="ATP_GTP PHOSPHATASE"/>
    <property type="match status" value="1"/>
</dbReference>
<sequence length="623" mass="71087">MILKEVILKNFRGYKSSTRITLGKLTGFIGQNDSGKSTVLEALDIFFNENKGVVKIDKTDTNINADSNEIIIGVCFSTFPEELIVDTSVTTSLKDEYLLNENGELEIHKVYINGSLKKTLLITNYPANPICDELHSKKKSDLLKIIDDHGIEVSDRRTSSLIRKAIFSSISNPTLVQKKISIDNEGGKQIWTKLKEYLPIYELFQSDRKNEDQDGEIQDPMKLLIKELLQDDEISSVLEGVSNKVKKESELLAEKTLEKLSEMNPEIAKELKPEFKDPTWNSVFKFSINSDEGIALNKRGSGVRRLILLNFFRAEAERRRNERNVPNIIYAFEEPETSQHPNHQIMLIDAFKDLAAEDINQVILTTHSPAIAKMLPVESLRLVSQNENGEKLVEEHGDGMLEKIASNLGVLPDVDVENLSNVKVAVCVEGKNDVFFLRNINAAVPELKEIVDLNDDRIIFIPMGGSTLQFWVNENYLDKLKLAQIHIYDSDIGSKQPNKYSHLIDTIRIRDNSVAFETQLRELENYITPDLFLEEHPGTFDRDSCDWASFDVPRFLAQITHKSSESATSWEDLEEKKMKDKIGKSKNRINGELAKKVTKKHLDKNNYYDEVSNWFYEISRKIN</sequence>
<dbReference type="Proteomes" id="UP001501734">
    <property type="component" value="Unassembled WGS sequence"/>
</dbReference>
<protein>
    <submittedName>
        <fullName evidence="2">ATP-binding protein</fullName>
    </submittedName>
</protein>
<dbReference type="InterPro" id="IPR041685">
    <property type="entry name" value="AAA_GajA/Old/RecF-like"/>
</dbReference>
<evidence type="ECO:0000313" key="2">
    <source>
        <dbReference type="EMBL" id="GAA4068904.1"/>
    </source>
</evidence>
<dbReference type="GO" id="GO:0005524">
    <property type="term" value="F:ATP binding"/>
    <property type="evidence" value="ECO:0007669"/>
    <property type="project" value="UniProtKB-KW"/>
</dbReference>
<evidence type="ECO:0000259" key="1">
    <source>
        <dbReference type="Pfam" id="PF13175"/>
    </source>
</evidence>
<dbReference type="PANTHER" id="PTHR43581">
    <property type="entry name" value="ATP/GTP PHOSPHATASE"/>
    <property type="match status" value="1"/>
</dbReference>
<proteinExistence type="predicted"/>
<gene>
    <name evidence="2" type="ORF">GCM10022410_13530</name>
</gene>
<keyword evidence="2" id="KW-0067">ATP-binding</keyword>